<organism evidence="1 2">
    <name type="scientific">Periconia digitata</name>
    <dbReference type="NCBI Taxonomy" id="1303443"/>
    <lineage>
        <taxon>Eukaryota</taxon>
        <taxon>Fungi</taxon>
        <taxon>Dikarya</taxon>
        <taxon>Ascomycota</taxon>
        <taxon>Pezizomycotina</taxon>
        <taxon>Dothideomycetes</taxon>
        <taxon>Pleosporomycetidae</taxon>
        <taxon>Pleosporales</taxon>
        <taxon>Massarineae</taxon>
        <taxon>Periconiaceae</taxon>
        <taxon>Periconia</taxon>
    </lineage>
</organism>
<comment type="caution">
    <text evidence="1">The sequence shown here is derived from an EMBL/GenBank/DDBJ whole genome shotgun (WGS) entry which is preliminary data.</text>
</comment>
<evidence type="ECO:0000313" key="2">
    <source>
        <dbReference type="Proteomes" id="UP001152607"/>
    </source>
</evidence>
<accession>A0A9W4UGA0</accession>
<dbReference type="AlphaFoldDB" id="A0A9W4UGA0"/>
<proteinExistence type="predicted"/>
<protein>
    <submittedName>
        <fullName evidence="1">Uncharacterized protein</fullName>
    </submittedName>
</protein>
<gene>
    <name evidence="1" type="ORF">PDIGIT_LOCUS8522</name>
</gene>
<dbReference type="EMBL" id="CAOQHR010000005">
    <property type="protein sequence ID" value="CAI6335440.1"/>
    <property type="molecule type" value="Genomic_DNA"/>
</dbReference>
<reference evidence="1" key="1">
    <citation type="submission" date="2023-01" db="EMBL/GenBank/DDBJ databases">
        <authorList>
            <person name="Van Ghelder C."/>
            <person name="Rancurel C."/>
        </authorList>
    </citation>
    <scope>NUCLEOTIDE SEQUENCE</scope>
    <source>
        <strain evidence="1">CNCM I-4278</strain>
    </source>
</reference>
<sequence length="132" mass="15116">MVESGVDGVCGFTRFRISPGLLGCFRFPAVFPFRTTFCVLSKSCGSTLCIKARGTYSNLTRYTKRREFDLYKARFILGIVRFVPFSHDLDPMRVVNAVKLGRFQEPPCQEDGSYMIHLQFVELVTWASLNKR</sequence>
<dbReference type="Proteomes" id="UP001152607">
    <property type="component" value="Unassembled WGS sequence"/>
</dbReference>
<keyword evidence="2" id="KW-1185">Reference proteome</keyword>
<evidence type="ECO:0000313" key="1">
    <source>
        <dbReference type="EMBL" id="CAI6335440.1"/>
    </source>
</evidence>
<name>A0A9W4UGA0_9PLEO</name>